<dbReference type="PANTHER" id="PTHR43696">
    <property type="entry name" value="COILED-COIL DOMAIN-CONTAINING PROTEIN 157"/>
    <property type="match status" value="1"/>
</dbReference>
<dbReference type="InterPro" id="IPR029681">
    <property type="entry name" value="CCDC157"/>
</dbReference>
<accession>A0A8B9YWT7</accession>
<feature type="compositionally biased region" description="Basic and acidic residues" evidence="1">
    <location>
        <begin position="49"/>
        <end position="64"/>
    </location>
</feature>
<proteinExistence type="predicted"/>
<keyword evidence="3" id="KW-1185">Reference proteome</keyword>
<protein>
    <submittedName>
        <fullName evidence="2">Uncharacterized protein</fullName>
    </submittedName>
</protein>
<evidence type="ECO:0000256" key="1">
    <source>
        <dbReference type="SAM" id="MobiDB-lite"/>
    </source>
</evidence>
<reference evidence="2" key="2">
    <citation type="submission" date="2025-09" db="UniProtKB">
        <authorList>
            <consortium name="Ensembl"/>
        </authorList>
    </citation>
    <scope>IDENTIFICATION</scope>
</reference>
<feature type="region of interest" description="Disordered" evidence="1">
    <location>
        <begin position="37"/>
        <end position="72"/>
    </location>
</feature>
<organism evidence="2 3">
    <name type="scientific">Buteo japonicus</name>
    <dbReference type="NCBI Taxonomy" id="224669"/>
    <lineage>
        <taxon>Eukaryota</taxon>
        <taxon>Metazoa</taxon>
        <taxon>Chordata</taxon>
        <taxon>Craniata</taxon>
        <taxon>Vertebrata</taxon>
        <taxon>Euteleostomi</taxon>
        <taxon>Archelosauria</taxon>
        <taxon>Archosauria</taxon>
        <taxon>Dinosauria</taxon>
        <taxon>Saurischia</taxon>
        <taxon>Theropoda</taxon>
        <taxon>Coelurosauria</taxon>
        <taxon>Aves</taxon>
        <taxon>Neognathae</taxon>
        <taxon>Neoaves</taxon>
        <taxon>Telluraves</taxon>
        <taxon>Accipitrimorphae</taxon>
        <taxon>Accipitriformes</taxon>
        <taxon>Accipitridae</taxon>
        <taxon>Accipitrinae</taxon>
        <taxon>Buteo</taxon>
    </lineage>
</organism>
<dbReference type="Ensembl" id="ENSBJAT00000000429.1">
    <property type="protein sequence ID" value="ENSBJAP00000000419.1"/>
    <property type="gene ID" value="ENSBJAG00000000364.1"/>
</dbReference>
<dbReference type="AlphaFoldDB" id="A0A8B9YWT7"/>
<evidence type="ECO:0000313" key="3">
    <source>
        <dbReference type="Proteomes" id="UP000694555"/>
    </source>
</evidence>
<dbReference type="Proteomes" id="UP000694555">
    <property type="component" value="Unplaced"/>
</dbReference>
<name>A0A8B9YWT7_9AVES</name>
<reference evidence="2" key="1">
    <citation type="submission" date="2025-08" db="UniProtKB">
        <authorList>
            <consortium name="Ensembl"/>
        </authorList>
    </citation>
    <scope>IDENTIFICATION</scope>
</reference>
<evidence type="ECO:0000313" key="2">
    <source>
        <dbReference type="Ensembl" id="ENSBJAP00000000419.1"/>
    </source>
</evidence>
<sequence length="239" mass="27072">MSVLHPPNSWLACPLQSLQAKQRALLQQLDSLDREREELQASLGEAEEDKARLAEQLEESREQSRQQQRAQQELLDALQQEKLSLEQSVSELQANVSRLEEQAQELKEQERLLVFFPELHVPAEMQFESTGSLTMDMEKQLQANSIRISVLEQENVRLRSALAKVKAAAEQGVLKVRLHPSHGPWHCPTSPGDWFPVCCLPLTQGHQQPDPDPLWHVPCARLQPGTACEGHSLPGIEWH</sequence>
<dbReference type="PANTHER" id="PTHR43696:SF9">
    <property type="entry name" value="COILED-COIL DOMAIN-CONTAINING PROTEIN 157"/>
    <property type="match status" value="1"/>
</dbReference>